<dbReference type="GO" id="GO:0005634">
    <property type="term" value="C:nucleus"/>
    <property type="evidence" value="ECO:0007669"/>
    <property type="project" value="UniProtKB-SubCell"/>
</dbReference>
<evidence type="ECO:0000256" key="2">
    <source>
        <dbReference type="ARBA" id="ARBA00023015"/>
    </source>
</evidence>
<dbReference type="Proteomes" id="UP001314170">
    <property type="component" value="Unassembled WGS sequence"/>
</dbReference>
<proteinExistence type="predicted"/>
<dbReference type="InterPro" id="IPR003340">
    <property type="entry name" value="B3_DNA-bd"/>
</dbReference>
<dbReference type="InterPro" id="IPR015300">
    <property type="entry name" value="DNA-bd_pseudobarrel_sf"/>
</dbReference>
<dbReference type="PROSITE" id="PS50863">
    <property type="entry name" value="B3"/>
    <property type="match status" value="1"/>
</dbReference>
<comment type="subcellular location">
    <subcellularLocation>
        <location evidence="1">Nucleus</location>
    </subcellularLocation>
</comment>
<dbReference type="PANTHER" id="PTHR31391">
    <property type="entry name" value="B3 DOMAIN-CONTAINING PROTEIN OS11G0197600-RELATED"/>
    <property type="match status" value="1"/>
</dbReference>
<feature type="domain" description="TF-B3" evidence="6">
    <location>
        <begin position="191"/>
        <end position="284"/>
    </location>
</feature>
<sequence length="291" mass="33786">MARRRKVGSDRRYHLRSRTMVETPLWHFFKIILPSTLEDQKLKIGAFDQYVGVEESNERQNASAEKDVGMKKCQGSVAGHESCNFELFSDKRGKKPMKEEYLPLTDFEGANELRKGKFNRHQMSSRNGSLFNVFSETKVDRSKRKTECDEGELLSKCEEHMEIVVSGLSKASQASKRAIHTARKFKPKNPSFMVLLRPYNIHNNFVYVPLGFAEKYLNQVSERIKLLVSDGKEWPLRVIKCERKLSKGWNRFHKENDWKEGDVCVCELIKSKKSVLKVTIFRLDEDSESLN</sequence>
<evidence type="ECO:0000256" key="5">
    <source>
        <dbReference type="ARBA" id="ARBA00023242"/>
    </source>
</evidence>
<keyword evidence="5" id="KW-0539">Nucleus</keyword>
<dbReference type="AlphaFoldDB" id="A0AAV1R8L1"/>
<dbReference type="EMBL" id="CAWUPB010000913">
    <property type="protein sequence ID" value="CAK7329783.1"/>
    <property type="molecule type" value="Genomic_DNA"/>
</dbReference>
<keyword evidence="2" id="KW-0805">Transcription regulation</keyword>
<dbReference type="CDD" id="cd10017">
    <property type="entry name" value="B3_DNA"/>
    <property type="match status" value="1"/>
</dbReference>
<evidence type="ECO:0000259" key="6">
    <source>
        <dbReference type="PROSITE" id="PS50863"/>
    </source>
</evidence>
<protein>
    <recommendedName>
        <fullName evidence="6">TF-B3 domain-containing protein</fullName>
    </recommendedName>
</protein>
<dbReference type="InterPro" id="IPR044837">
    <property type="entry name" value="REM16-like"/>
</dbReference>
<keyword evidence="3" id="KW-0238">DNA-binding</keyword>
<keyword evidence="4" id="KW-0804">Transcription</keyword>
<evidence type="ECO:0000256" key="4">
    <source>
        <dbReference type="ARBA" id="ARBA00023163"/>
    </source>
</evidence>
<dbReference type="GO" id="GO:0003677">
    <property type="term" value="F:DNA binding"/>
    <property type="evidence" value="ECO:0007669"/>
    <property type="project" value="UniProtKB-KW"/>
</dbReference>
<accession>A0AAV1R8L1</accession>
<evidence type="ECO:0000313" key="8">
    <source>
        <dbReference type="Proteomes" id="UP001314170"/>
    </source>
</evidence>
<dbReference type="Pfam" id="PF02362">
    <property type="entry name" value="B3"/>
    <property type="match status" value="1"/>
</dbReference>
<evidence type="ECO:0000256" key="1">
    <source>
        <dbReference type="ARBA" id="ARBA00004123"/>
    </source>
</evidence>
<gene>
    <name evidence="7" type="ORF">DCAF_LOCUS7542</name>
</gene>
<dbReference type="Gene3D" id="2.40.330.10">
    <property type="entry name" value="DNA-binding pseudobarrel domain"/>
    <property type="match status" value="1"/>
</dbReference>
<reference evidence="7 8" key="1">
    <citation type="submission" date="2024-01" db="EMBL/GenBank/DDBJ databases">
        <authorList>
            <person name="Waweru B."/>
        </authorList>
    </citation>
    <scope>NUCLEOTIDE SEQUENCE [LARGE SCALE GENOMIC DNA]</scope>
</reference>
<organism evidence="7 8">
    <name type="scientific">Dovyalis caffra</name>
    <dbReference type="NCBI Taxonomy" id="77055"/>
    <lineage>
        <taxon>Eukaryota</taxon>
        <taxon>Viridiplantae</taxon>
        <taxon>Streptophyta</taxon>
        <taxon>Embryophyta</taxon>
        <taxon>Tracheophyta</taxon>
        <taxon>Spermatophyta</taxon>
        <taxon>Magnoliopsida</taxon>
        <taxon>eudicotyledons</taxon>
        <taxon>Gunneridae</taxon>
        <taxon>Pentapetalae</taxon>
        <taxon>rosids</taxon>
        <taxon>fabids</taxon>
        <taxon>Malpighiales</taxon>
        <taxon>Salicaceae</taxon>
        <taxon>Flacourtieae</taxon>
        <taxon>Dovyalis</taxon>
    </lineage>
</organism>
<comment type="caution">
    <text evidence="7">The sequence shown here is derived from an EMBL/GenBank/DDBJ whole genome shotgun (WGS) entry which is preliminary data.</text>
</comment>
<dbReference type="PANTHER" id="PTHR31391:SF143">
    <property type="entry name" value="B3 DNA-BINDING DOMAIN PROTEIN"/>
    <property type="match status" value="1"/>
</dbReference>
<dbReference type="SUPFAM" id="SSF101936">
    <property type="entry name" value="DNA-binding pseudobarrel domain"/>
    <property type="match status" value="1"/>
</dbReference>
<dbReference type="SMART" id="SM01019">
    <property type="entry name" value="B3"/>
    <property type="match status" value="1"/>
</dbReference>
<name>A0AAV1R8L1_9ROSI</name>
<evidence type="ECO:0000313" key="7">
    <source>
        <dbReference type="EMBL" id="CAK7329783.1"/>
    </source>
</evidence>
<keyword evidence="8" id="KW-1185">Reference proteome</keyword>
<evidence type="ECO:0000256" key="3">
    <source>
        <dbReference type="ARBA" id="ARBA00023125"/>
    </source>
</evidence>